<name>A0ABN4U1F8_9BURK</name>
<organism evidence="2 3">
    <name type="scientific">Cupriavidus malaysiensis</name>
    <dbReference type="NCBI Taxonomy" id="367825"/>
    <lineage>
        <taxon>Bacteria</taxon>
        <taxon>Pseudomonadati</taxon>
        <taxon>Pseudomonadota</taxon>
        <taxon>Betaproteobacteria</taxon>
        <taxon>Burkholderiales</taxon>
        <taxon>Burkholderiaceae</taxon>
        <taxon>Cupriavidus</taxon>
    </lineage>
</organism>
<feature type="coiled-coil region" evidence="1">
    <location>
        <begin position="69"/>
        <end position="98"/>
    </location>
</feature>
<dbReference type="Proteomes" id="UP000177515">
    <property type="component" value="Plasmid unnamed1"/>
</dbReference>
<sequence length="106" mass="11220">MSDVSQSYLGFAKARQQDRLDTANAQIAYDKSRAAADASVAADNLKALADVQRRVALATGTASADATQLESLGNQKAMLETQLEIIKLQKQINDAKALLGASTVPQ</sequence>
<accession>A0ABN4U1F8</accession>
<evidence type="ECO:0000313" key="3">
    <source>
        <dbReference type="Proteomes" id="UP000177515"/>
    </source>
</evidence>
<geneLocation type="plasmid" evidence="2 3">
    <name>unnamed1</name>
</geneLocation>
<gene>
    <name evidence="2" type="ORF">BKK80_34835</name>
</gene>
<evidence type="ECO:0000313" key="2">
    <source>
        <dbReference type="EMBL" id="AOZ11134.1"/>
    </source>
</evidence>
<reference evidence="2 3" key="1">
    <citation type="submission" date="2016-10" db="EMBL/GenBank/DDBJ databases">
        <title>Complete genome sequences of three Cupriavidus strains isolated from various Malaysian environments.</title>
        <authorList>
            <person name="Abdullah A.A.-A."/>
            <person name="Shafie N.A.H."/>
            <person name="Lau N.S."/>
        </authorList>
    </citation>
    <scope>NUCLEOTIDE SEQUENCE [LARGE SCALE GENOMIC DNA]</scope>
    <source>
        <strain evidence="2 3">USMAA1020</strain>
        <plasmid evidence="2 3">unnamed1</plasmid>
    </source>
</reference>
<keyword evidence="1" id="KW-0175">Coiled coil</keyword>
<dbReference type="EMBL" id="CP017756">
    <property type="protein sequence ID" value="AOZ11134.1"/>
    <property type="molecule type" value="Genomic_DNA"/>
</dbReference>
<protein>
    <submittedName>
        <fullName evidence="2">Uncharacterized protein</fullName>
    </submittedName>
</protein>
<proteinExistence type="predicted"/>
<dbReference type="RefSeq" id="WP_071073713.1">
    <property type="nucleotide sequence ID" value="NZ_CP017756.1"/>
</dbReference>
<keyword evidence="2" id="KW-0614">Plasmid</keyword>
<evidence type="ECO:0000256" key="1">
    <source>
        <dbReference type="SAM" id="Coils"/>
    </source>
</evidence>
<keyword evidence="3" id="KW-1185">Reference proteome</keyword>